<dbReference type="InterPro" id="IPR052356">
    <property type="entry name" value="Thiol_S-MT"/>
</dbReference>
<dbReference type="Gene3D" id="3.40.50.150">
    <property type="entry name" value="Vaccinia Virus protein VP39"/>
    <property type="match status" value="1"/>
</dbReference>
<comment type="caution">
    <text evidence="1">The sequence shown here is derived from an EMBL/GenBank/DDBJ whole genome shotgun (WGS) entry which is preliminary data.</text>
</comment>
<dbReference type="PANTHER" id="PTHR45036:SF1">
    <property type="entry name" value="METHYLTRANSFERASE LIKE 7A"/>
    <property type="match status" value="1"/>
</dbReference>
<dbReference type="EMBL" id="JABXXO010000014">
    <property type="protein sequence ID" value="KAF7760746.1"/>
    <property type="molecule type" value="Genomic_DNA"/>
</dbReference>
<evidence type="ECO:0008006" key="3">
    <source>
        <dbReference type="Google" id="ProtNLM"/>
    </source>
</evidence>
<gene>
    <name evidence="1" type="ORF">Agabi119p4_10155</name>
</gene>
<sequence length="263" mass="29984">MKLSTAFGIFPDLWWGLRIAFWPTCIAIWQSPGLLLQPQRLSQTFFTPIWDVLGAVADQACRPVKEKLITPYAYGTVLDIGAGFGHTMKYLDRQKITKYVALEPNLKMHDRIRAIGAQEGYKESDGSLLILPYGVQDSSAILSALNNTPFDTIISILTLCSIPSPQQSITNLIRDTLKPGGLFLYYEHVLSPKQDVAFWQRMWTPLWAFMFDGCRLDRPSHLYIDEIGNDAGESIWKESKVWGKEGEPEEHLHWHRIGRYIKA</sequence>
<accession>A0A8H7C2F8</accession>
<protein>
    <recommendedName>
        <fullName evidence="3">Methyltransferase type 11 domain-containing protein</fullName>
    </recommendedName>
</protein>
<evidence type="ECO:0000313" key="1">
    <source>
        <dbReference type="EMBL" id="KAF7760746.1"/>
    </source>
</evidence>
<dbReference type="Pfam" id="PF13489">
    <property type="entry name" value="Methyltransf_23"/>
    <property type="match status" value="1"/>
</dbReference>
<organism evidence="1 2">
    <name type="scientific">Agaricus bisporus var. burnettii</name>
    <dbReference type="NCBI Taxonomy" id="192524"/>
    <lineage>
        <taxon>Eukaryota</taxon>
        <taxon>Fungi</taxon>
        <taxon>Dikarya</taxon>
        <taxon>Basidiomycota</taxon>
        <taxon>Agaricomycotina</taxon>
        <taxon>Agaricomycetes</taxon>
        <taxon>Agaricomycetidae</taxon>
        <taxon>Agaricales</taxon>
        <taxon>Agaricineae</taxon>
        <taxon>Agaricaceae</taxon>
        <taxon>Agaricus</taxon>
    </lineage>
</organism>
<dbReference type="SUPFAM" id="SSF53335">
    <property type="entry name" value="S-adenosyl-L-methionine-dependent methyltransferases"/>
    <property type="match status" value="1"/>
</dbReference>
<dbReference type="Proteomes" id="UP000629468">
    <property type="component" value="Unassembled WGS sequence"/>
</dbReference>
<proteinExistence type="predicted"/>
<dbReference type="CDD" id="cd02440">
    <property type="entry name" value="AdoMet_MTases"/>
    <property type="match status" value="1"/>
</dbReference>
<evidence type="ECO:0000313" key="2">
    <source>
        <dbReference type="Proteomes" id="UP000629468"/>
    </source>
</evidence>
<name>A0A8H7C2F8_AGABI</name>
<dbReference type="PANTHER" id="PTHR45036">
    <property type="entry name" value="METHYLTRANSFERASE LIKE 7B"/>
    <property type="match status" value="1"/>
</dbReference>
<reference evidence="1 2" key="1">
    <citation type="journal article" name="Sci. Rep.">
        <title>Telomere-to-telomere assembled and centromere annotated genomes of the two main subspecies of the button mushroom Agaricus bisporus reveal especially polymorphic chromosome ends.</title>
        <authorList>
            <person name="Sonnenberg A.S.M."/>
            <person name="Sedaghat-Telgerd N."/>
            <person name="Lavrijssen B."/>
            <person name="Ohm R.A."/>
            <person name="Hendrickx P.M."/>
            <person name="Scholtmeijer K."/>
            <person name="Baars J.J.P."/>
            <person name="van Peer A."/>
        </authorList>
    </citation>
    <scope>NUCLEOTIDE SEQUENCE [LARGE SCALE GENOMIC DNA]</scope>
    <source>
        <strain evidence="1 2">H119_p4</strain>
    </source>
</reference>
<dbReference type="InterPro" id="IPR029063">
    <property type="entry name" value="SAM-dependent_MTases_sf"/>
</dbReference>
<dbReference type="AlphaFoldDB" id="A0A8H7C2F8"/>